<evidence type="ECO:0000313" key="3">
    <source>
        <dbReference type="Proteomes" id="UP000483286"/>
    </source>
</evidence>
<dbReference type="Gene3D" id="2.130.10.10">
    <property type="entry name" value="YVTN repeat-like/Quinoprotein amine dehydrogenase"/>
    <property type="match status" value="2"/>
</dbReference>
<evidence type="ECO:0000256" key="1">
    <source>
        <dbReference type="SAM" id="SignalP"/>
    </source>
</evidence>
<feature type="chain" id="PRO_5028810817" evidence="1">
    <location>
        <begin position="21"/>
        <end position="386"/>
    </location>
</feature>
<dbReference type="SUPFAM" id="SSF50969">
    <property type="entry name" value="YVTN repeat-like/Quinoprotein amine dehydrogenase"/>
    <property type="match status" value="1"/>
</dbReference>
<dbReference type="EMBL" id="WQLB01000003">
    <property type="protein sequence ID" value="MVN85699.1"/>
    <property type="molecule type" value="Genomic_DNA"/>
</dbReference>
<reference evidence="2 3" key="1">
    <citation type="submission" date="2019-12" db="EMBL/GenBank/DDBJ databases">
        <title>Deinococcus sp. HMF7620 Genome sequencing and assembly.</title>
        <authorList>
            <person name="Kang H."/>
            <person name="Kim H."/>
            <person name="Joh K."/>
        </authorList>
    </citation>
    <scope>NUCLEOTIDE SEQUENCE [LARGE SCALE GENOMIC DNA]</scope>
    <source>
        <strain evidence="2 3">HMF7620</strain>
    </source>
</reference>
<gene>
    <name evidence="2" type="ORF">GO986_02855</name>
</gene>
<feature type="signal peptide" evidence="1">
    <location>
        <begin position="1"/>
        <end position="20"/>
    </location>
</feature>
<dbReference type="SUPFAM" id="SSF51004">
    <property type="entry name" value="C-terminal (heme d1) domain of cytochrome cd1-nitrite reductase"/>
    <property type="match status" value="1"/>
</dbReference>
<dbReference type="Proteomes" id="UP000483286">
    <property type="component" value="Unassembled WGS sequence"/>
</dbReference>
<dbReference type="InterPro" id="IPR011048">
    <property type="entry name" value="Haem_d1_sf"/>
</dbReference>
<dbReference type="RefSeq" id="WP_157457726.1">
    <property type="nucleotide sequence ID" value="NZ_WQLB01000003.1"/>
</dbReference>
<dbReference type="InterPro" id="IPR015943">
    <property type="entry name" value="WD40/YVTN_repeat-like_dom_sf"/>
</dbReference>
<keyword evidence="1" id="KW-0732">Signal</keyword>
<sequence>MRPILVSLTAALTLTTPALAETTAARLVVADARTHALSVINLADGTPLASFGTPGKLSGLYAGPGGTYAYAIHRDDDRVTVLHSGLGAIDHGDHRDLVQKAPHILATLNVGQQPTHFFAHGDQIAIFNDRGGDVAVFGELLLGKTNDMRLVKVAAPDHGAPALLGDVLLSGYLALNRVDAYDLSTGRLLRTLDVPCPGLHGEVVQGGAAYFGCTDGVLAVTVQGQTVSARKLPNPAGTPAGTRVGTVAAHERSAALYGNFGAGLARWTAADPALTAVALPAAPLKFAFTADGQRLAVLTADGALHLLHAPTGRVLSSAGLVAPTDPADKAAVRPTMTLGAAHAYLTSPATGEVLEVALADLKVSRRLAVGGTPAMLALTQATGEQH</sequence>
<name>A0A7C9M6P9_9DEIO</name>
<evidence type="ECO:0000313" key="2">
    <source>
        <dbReference type="EMBL" id="MVN85699.1"/>
    </source>
</evidence>
<proteinExistence type="predicted"/>
<organism evidence="2 3">
    <name type="scientific">Deinococcus arboris</name>
    <dbReference type="NCBI Taxonomy" id="2682977"/>
    <lineage>
        <taxon>Bacteria</taxon>
        <taxon>Thermotogati</taxon>
        <taxon>Deinococcota</taxon>
        <taxon>Deinococci</taxon>
        <taxon>Deinococcales</taxon>
        <taxon>Deinococcaceae</taxon>
        <taxon>Deinococcus</taxon>
    </lineage>
</organism>
<dbReference type="AlphaFoldDB" id="A0A7C9M6P9"/>
<protein>
    <submittedName>
        <fullName evidence="2">Uncharacterized protein</fullName>
    </submittedName>
</protein>
<keyword evidence="3" id="KW-1185">Reference proteome</keyword>
<accession>A0A7C9M6P9</accession>
<comment type="caution">
    <text evidence="2">The sequence shown here is derived from an EMBL/GenBank/DDBJ whole genome shotgun (WGS) entry which is preliminary data.</text>
</comment>
<dbReference type="InterPro" id="IPR011044">
    <property type="entry name" value="Quino_amine_DH_bsu"/>
</dbReference>